<dbReference type="Pfam" id="PF11718">
    <property type="entry name" value="CPSF73-100_C"/>
    <property type="match status" value="1"/>
</dbReference>
<feature type="non-terminal residue" evidence="9">
    <location>
        <position position="810"/>
    </location>
</feature>
<dbReference type="GO" id="GO:0004521">
    <property type="term" value="F:RNA endonuclease activity"/>
    <property type="evidence" value="ECO:0007669"/>
    <property type="project" value="TreeGrafter"/>
</dbReference>
<dbReference type="AlphaFoldDB" id="Q4TC63"/>
<feature type="non-terminal residue" evidence="9">
    <location>
        <position position="1"/>
    </location>
</feature>
<protein>
    <submittedName>
        <fullName evidence="9">(spotted green pufferfish) hypothetical protein</fullName>
    </submittedName>
</protein>
<dbReference type="GO" id="GO:0003723">
    <property type="term" value="F:RNA binding"/>
    <property type="evidence" value="ECO:0007669"/>
    <property type="project" value="TreeGrafter"/>
</dbReference>
<evidence type="ECO:0000256" key="1">
    <source>
        <dbReference type="ARBA" id="ARBA00004123"/>
    </source>
</evidence>
<dbReference type="InterPro" id="IPR022712">
    <property type="entry name" value="Beta_Casp"/>
</dbReference>
<dbReference type="InterPro" id="IPR021718">
    <property type="entry name" value="CPSF73-100_C"/>
</dbReference>
<feature type="domain" description="Beta-Casp" evidence="7">
    <location>
        <begin position="302"/>
        <end position="423"/>
    </location>
</feature>
<name>Q4TC63_TETNG</name>
<evidence type="ECO:0000313" key="9">
    <source>
        <dbReference type="EMBL" id="CAF89519.1"/>
    </source>
</evidence>
<evidence type="ECO:0000256" key="2">
    <source>
        <dbReference type="ARBA" id="ARBA00022664"/>
    </source>
</evidence>
<comment type="subcellular location">
    <subcellularLocation>
        <location evidence="1">Nucleus</location>
    </subcellularLocation>
</comment>
<keyword evidence="2" id="KW-0507">mRNA processing</keyword>
<reference evidence="9" key="2">
    <citation type="submission" date="2004-02" db="EMBL/GenBank/DDBJ databases">
        <authorList>
            <consortium name="Genoscope"/>
            <consortium name="Whitehead Institute Centre for Genome Research"/>
        </authorList>
    </citation>
    <scope>NUCLEOTIDE SEQUENCE</scope>
</reference>
<dbReference type="PANTHER" id="PTHR11203:SF11">
    <property type="entry name" value="CLEAVAGE AND POLYADENYLATION SPECIFICITY FACTOR SUBUNIT 3"/>
    <property type="match status" value="1"/>
</dbReference>
<gene>
    <name evidence="9" type="ORF">GSTENG00003449001</name>
</gene>
<accession>Q4TC63</accession>
<dbReference type="Gene3D" id="3.40.50.10890">
    <property type="match status" value="1"/>
</dbReference>
<dbReference type="EMBL" id="CAAE01007053">
    <property type="protein sequence ID" value="CAF89519.1"/>
    <property type="molecule type" value="Genomic_DNA"/>
</dbReference>
<evidence type="ECO:0000256" key="5">
    <source>
        <dbReference type="ARBA" id="ARBA00023242"/>
    </source>
</evidence>
<comment type="caution">
    <text evidence="9">The sequence shown here is derived from an EMBL/GenBank/DDBJ whole genome shotgun (WGS) entry which is preliminary data.</text>
</comment>
<evidence type="ECO:0000256" key="4">
    <source>
        <dbReference type="ARBA" id="ARBA00022801"/>
    </source>
</evidence>
<dbReference type="Gene3D" id="3.60.15.10">
    <property type="entry name" value="Ribonuclease Z/Hydroxyacylglutathione hydrolase-like"/>
    <property type="match status" value="1"/>
</dbReference>
<dbReference type="InterPro" id="IPR001279">
    <property type="entry name" value="Metallo-B-lactamas"/>
</dbReference>
<proteinExistence type="predicted"/>
<feature type="compositionally biased region" description="Basic and acidic residues" evidence="6">
    <location>
        <begin position="214"/>
        <end position="225"/>
    </location>
</feature>
<dbReference type="InterPro" id="IPR050698">
    <property type="entry name" value="MBL"/>
</dbReference>
<dbReference type="OrthoDB" id="10249535at2759"/>
<evidence type="ECO:0000259" key="7">
    <source>
        <dbReference type="SMART" id="SM01027"/>
    </source>
</evidence>
<dbReference type="PANTHER" id="PTHR11203">
    <property type="entry name" value="CLEAVAGE AND POLYADENYLATION SPECIFICITY FACTOR FAMILY MEMBER"/>
    <property type="match status" value="1"/>
</dbReference>
<feature type="compositionally biased region" description="Basic and acidic residues" evidence="6">
    <location>
        <begin position="147"/>
        <end position="164"/>
    </location>
</feature>
<feature type="compositionally biased region" description="Basic residues" evidence="6">
    <location>
        <begin position="180"/>
        <end position="189"/>
    </location>
</feature>
<keyword evidence="3" id="KW-0540">Nuclease</keyword>
<dbReference type="FunFam" id="3.40.50.10890:FF:000001">
    <property type="entry name" value="Cleavage and polyadenylation specificity factor subunit 3"/>
    <property type="match status" value="1"/>
</dbReference>
<reference evidence="9" key="1">
    <citation type="journal article" date="2004" name="Nature">
        <title>Genome duplication in the teleost fish Tetraodon nigroviridis reveals the early vertebrate proto-karyotype.</title>
        <authorList>
            <person name="Jaillon O."/>
            <person name="Aury J.-M."/>
            <person name="Brunet F."/>
            <person name="Petit J.-L."/>
            <person name="Stange-Thomann N."/>
            <person name="Mauceli E."/>
            <person name="Bouneau L."/>
            <person name="Fischer C."/>
            <person name="Ozouf-Costaz C."/>
            <person name="Bernot A."/>
            <person name="Nicaud S."/>
            <person name="Jaffe D."/>
            <person name="Fisher S."/>
            <person name="Lutfalla G."/>
            <person name="Dossat C."/>
            <person name="Segurens B."/>
            <person name="Dasilva C."/>
            <person name="Salanoubat M."/>
            <person name="Levy M."/>
            <person name="Boudet N."/>
            <person name="Castellano S."/>
            <person name="Anthouard V."/>
            <person name="Jubin C."/>
            <person name="Castelli V."/>
            <person name="Katinka M."/>
            <person name="Vacherie B."/>
            <person name="Biemont C."/>
            <person name="Skalli Z."/>
            <person name="Cattolico L."/>
            <person name="Poulain J."/>
            <person name="De Berardinis V."/>
            <person name="Cruaud C."/>
            <person name="Duprat S."/>
            <person name="Brottier P."/>
            <person name="Coutanceau J.-P."/>
            <person name="Gouzy J."/>
            <person name="Parra G."/>
            <person name="Lardier G."/>
            <person name="Chapple C."/>
            <person name="McKernan K.J."/>
            <person name="McEwan P."/>
            <person name="Bosak S."/>
            <person name="Kellis M."/>
            <person name="Volff J.-N."/>
            <person name="Guigo R."/>
            <person name="Zody M.C."/>
            <person name="Mesirov J."/>
            <person name="Lindblad-Toh K."/>
            <person name="Birren B."/>
            <person name="Nusbaum C."/>
            <person name="Kahn D."/>
            <person name="Robinson-Rechavi M."/>
            <person name="Laudet V."/>
            <person name="Schachter V."/>
            <person name="Quetier F."/>
            <person name="Saurin W."/>
            <person name="Scarpelli C."/>
            <person name="Wincker P."/>
            <person name="Lander E.S."/>
            <person name="Weissenbach J."/>
            <person name="Roest Crollius H."/>
        </authorList>
    </citation>
    <scope>NUCLEOTIDE SEQUENCE [LARGE SCALE GENOMIC DNA]</scope>
</reference>
<organism evidence="9">
    <name type="scientific">Tetraodon nigroviridis</name>
    <name type="common">Spotted green pufferfish</name>
    <name type="synonym">Chelonodon nigroviridis</name>
    <dbReference type="NCBI Taxonomy" id="99883"/>
    <lineage>
        <taxon>Eukaryota</taxon>
        <taxon>Metazoa</taxon>
        <taxon>Chordata</taxon>
        <taxon>Craniata</taxon>
        <taxon>Vertebrata</taxon>
        <taxon>Euteleostomi</taxon>
        <taxon>Actinopterygii</taxon>
        <taxon>Neopterygii</taxon>
        <taxon>Teleostei</taxon>
        <taxon>Neoteleostei</taxon>
        <taxon>Acanthomorphata</taxon>
        <taxon>Eupercaria</taxon>
        <taxon>Tetraodontiformes</taxon>
        <taxon>Tetradontoidea</taxon>
        <taxon>Tetraodontidae</taxon>
        <taxon>Tetraodon</taxon>
    </lineage>
</organism>
<dbReference type="Pfam" id="PF07521">
    <property type="entry name" value="RMMBL"/>
    <property type="match status" value="1"/>
</dbReference>
<feature type="region of interest" description="Disordered" evidence="6">
    <location>
        <begin position="146"/>
        <end position="225"/>
    </location>
</feature>
<keyword evidence="5" id="KW-0539">Nucleus</keyword>
<sequence>VPAEESDQLLIRPLGAGQEVGRSCIILEFKGRKIMLDCGIHPGLEGMDALPYIDLIDPAEIDLLLISHFHLDHCGALPWFLQKTSFKGRTFMTHATKAIYRWLLSDYVKVRWEPESRPGGRRSVLAEVTAGCPLVLPQQHFCRRHAVHGDRPGGEHGEDRDHQLPRGQRGGWHQVLVLPRRPRARSRHVHDRDRWSQAVVHRGLFPPGGPPPDGSRDSQRETRYSDHCEQLEQRGRVHPPVWSLSDRVCVPVVRLSLSQESTYGTHIHEKREEREARFCNTVHDIVNREGRCLIPVFALGRAQELLLILDEYWQNHPELHDIPIYYASSLARKCMAVYQTYINAMNDKIRKAININNPFVFKHISNLKSMDHFDDIGPSVVMASPGMMQSGLSRELFESWCTDKRNGVIIAGYCVEGTLAKHIMSEPDEITTMSGQKLALKMSVDYISFSAHTDYQQTSEFIRALKPPHVILVHGEQNEMARLKAALIREYEDNDEVHIEVHNPRNTEAVTLYFRGEKLAKVRRLRPLPPRLSSLPECSAAGDGLADGQEVRAGSEGFWDPGQEELQLPHHDAHRPAQSVTSHTRARVCARLVVTQRRVCGVSRLHGPVCGDGDPDPGHPLHRAHLPAGQPAPQPHRSVSHHASVPPASCVCVQLGGGPESVCVCSGDVEQVEGASKITIRIFKSVTLVHEGGMVLLEWVANPLTDMYADVVTTVVLEVQSNPNAQKREAAAAAAAWMRAGVFAERLELMLQDMFGDDCVAFKDGRASVTVDGATVSIHTQTRAVCSEDESLKEMVEVAVQRLYDALSPS</sequence>
<dbReference type="InterPro" id="IPR036866">
    <property type="entry name" value="RibonucZ/Hydroxyglut_hydro"/>
</dbReference>
<dbReference type="Pfam" id="PF10996">
    <property type="entry name" value="Beta-Casp"/>
    <property type="match status" value="1"/>
</dbReference>
<dbReference type="GO" id="GO:0005847">
    <property type="term" value="C:mRNA cleavage and polyadenylation specificity factor complex"/>
    <property type="evidence" value="ECO:0007669"/>
    <property type="project" value="TreeGrafter"/>
</dbReference>
<keyword evidence="4" id="KW-0378">Hydrolase</keyword>
<dbReference type="Pfam" id="PF00753">
    <property type="entry name" value="Lactamase_B"/>
    <property type="match status" value="1"/>
</dbReference>
<dbReference type="GO" id="GO:0006398">
    <property type="term" value="P:mRNA 3'-end processing by stem-loop binding and cleavage"/>
    <property type="evidence" value="ECO:0007669"/>
    <property type="project" value="TreeGrafter"/>
</dbReference>
<dbReference type="SUPFAM" id="SSF56281">
    <property type="entry name" value="Metallo-hydrolase/oxidoreductase"/>
    <property type="match status" value="2"/>
</dbReference>
<dbReference type="SMART" id="SM01098">
    <property type="entry name" value="CPSF73-100_C"/>
    <property type="match status" value="1"/>
</dbReference>
<feature type="domain" description="Pre-mRNA 3'-end-processing endonuclease polyadenylation factor C-term" evidence="8">
    <location>
        <begin position="614"/>
        <end position="810"/>
    </location>
</feature>
<dbReference type="GO" id="GO:0004534">
    <property type="term" value="F:5'-3' RNA exonuclease activity"/>
    <property type="evidence" value="ECO:0007669"/>
    <property type="project" value="TreeGrafter"/>
</dbReference>
<evidence type="ECO:0000256" key="6">
    <source>
        <dbReference type="SAM" id="MobiDB-lite"/>
    </source>
</evidence>
<evidence type="ECO:0000256" key="3">
    <source>
        <dbReference type="ARBA" id="ARBA00022722"/>
    </source>
</evidence>
<evidence type="ECO:0000259" key="8">
    <source>
        <dbReference type="SMART" id="SM01098"/>
    </source>
</evidence>
<dbReference type="SMART" id="SM01027">
    <property type="entry name" value="Beta-Casp"/>
    <property type="match status" value="1"/>
</dbReference>
<dbReference type="KEGG" id="tng:GSTEN00003449G001"/>
<dbReference type="InterPro" id="IPR011108">
    <property type="entry name" value="RMMBL"/>
</dbReference>